<keyword evidence="1" id="KW-0472">Membrane</keyword>
<dbReference type="AlphaFoldDB" id="A0A1D9QAL2"/>
<accession>A0A1D9QAL2</accession>
<keyword evidence="1" id="KW-1133">Transmembrane helix</keyword>
<dbReference type="EMBL" id="CP017821">
    <property type="protein sequence ID" value="APA12004.1"/>
    <property type="molecule type" value="Genomic_DNA"/>
</dbReference>
<gene>
    <name evidence="2" type="ORF">sscle_08g067740</name>
</gene>
<dbReference type="Proteomes" id="UP000177798">
    <property type="component" value="Chromosome 8"/>
</dbReference>
<dbReference type="KEGG" id="ssl:SS1G_05575"/>
<protein>
    <submittedName>
        <fullName evidence="2">Uncharacterized protein</fullName>
    </submittedName>
</protein>
<dbReference type="OrthoDB" id="4159154at2759"/>
<feature type="transmembrane region" description="Helical" evidence="1">
    <location>
        <begin position="20"/>
        <end position="46"/>
    </location>
</feature>
<keyword evidence="1" id="KW-0812">Transmembrane</keyword>
<evidence type="ECO:0000313" key="2">
    <source>
        <dbReference type="EMBL" id="APA12004.1"/>
    </source>
</evidence>
<name>A0A1D9QAL2_SCLS1</name>
<dbReference type="RefSeq" id="XP_001594145.1">
    <property type="nucleotide sequence ID" value="XM_001594095.1"/>
</dbReference>
<reference evidence="3" key="1">
    <citation type="journal article" date="2017" name="Genome Biol. Evol.">
        <title>The complete genome sequence of the phytopathogenic fungus Sclerotinia sclerotiorum reveals insights into the genome architecture of broad host range pathogens.</title>
        <authorList>
            <person name="Derbyshire M."/>
            <person name="Denton-Giles M."/>
            <person name="Hegedus D."/>
            <person name="Seifbarghy S."/>
            <person name="Rollins J."/>
            <person name="van Kan J."/>
            <person name="Seidl M.F."/>
            <person name="Faino L."/>
            <person name="Mbengue M."/>
            <person name="Navaud O."/>
            <person name="Raffaele S."/>
            <person name="Hammond-Kosack K."/>
            <person name="Heard S."/>
            <person name="Oliver R."/>
        </authorList>
    </citation>
    <scope>NUCLEOTIDE SEQUENCE [LARGE SCALE GENOMIC DNA]</scope>
    <source>
        <strain evidence="3">ATCC 18683 / 1980 / Ss-1</strain>
    </source>
</reference>
<organism evidence="2 3">
    <name type="scientific">Sclerotinia sclerotiorum (strain ATCC 18683 / 1980 / Ss-1)</name>
    <name type="common">White mold</name>
    <name type="synonym">Whetzelinia sclerotiorum</name>
    <dbReference type="NCBI Taxonomy" id="665079"/>
    <lineage>
        <taxon>Eukaryota</taxon>
        <taxon>Fungi</taxon>
        <taxon>Dikarya</taxon>
        <taxon>Ascomycota</taxon>
        <taxon>Pezizomycotina</taxon>
        <taxon>Leotiomycetes</taxon>
        <taxon>Helotiales</taxon>
        <taxon>Sclerotiniaceae</taxon>
        <taxon>Sclerotinia</taxon>
    </lineage>
</organism>
<proteinExistence type="predicted"/>
<evidence type="ECO:0000313" key="3">
    <source>
        <dbReference type="Proteomes" id="UP000177798"/>
    </source>
</evidence>
<sequence length="119" mass="12932">MTLQHQAVTTINEYGKDVGIVGYCGTGLLVLIWTAFGVSCVATGAWGWSMLLRESGEDNSEVLDGGVYMNCVENSAKTGTDRPLRLAMREGKVVKAAEETRIMELELRYVSESQIGLAL</sequence>
<dbReference type="VEuPathDB" id="FungiDB:sscle_08g067740"/>
<evidence type="ECO:0000256" key="1">
    <source>
        <dbReference type="SAM" id="Phobius"/>
    </source>
</evidence>